<keyword evidence="3 7" id="KW-0378">Hydrolase</keyword>
<dbReference type="PANTHER" id="PTHR30008:SF0">
    <property type="entry name" value="EXODEOXYRIBONUCLEASE 7 LARGE SUBUNIT"/>
    <property type="match status" value="1"/>
</dbReference>
<dbReference type="HAMAP" id="MF_00378">
    <property type="entry name" value="Exonuc_7_L"/>
    <property type="match status" value="1"/>
</dbReference>
<evidence type="ECO:0000313" key="8">
    <source>
        <dbReference type="EMBL" id="MBA2864079.1"/>
    </source>
</evidence>
<dbReference type="EMBL" id="CP026606">
    <property type="protein sequence ID" value="AVB75662.1"/>
    <property type="molecule type" value="Genomic_DNA"/>
</dbReference>
<reference evidence="10" key="1">
    <citation type="journal article" date="2018" name="Genome Announc.">
        <title>Complete Genome Sequence of the Methanococcus maripaludis Type Strain JJ (DSM 2067), a Model for Selenoprotein Synthesis in Archaea.</title>
        <authorList>
            <person name="Poehlein A."/>
            <person name="Heym D."/>
            <person name="Quitzke V."/>
            <person name="Fersch J."/>
            <person name="Daniel R."/>
            <person name="Rother M."/>
        </authorList>
    </citation>
    <scope>NUCLEOTIDE SEQUENCE [LARGE SCALE GENOMIC DNA]</scope>
    <source>
        <strain evidence="10">DSM 2067</strain>
    </source>
</reference>
<evidence type="ECO:0000256" key="4">
    <source>
        <dbReference type="ARBA" id="ARBA00022839"/>
    </source>
</evidence>
<evidence type="ECO:0000313" key="7">
    <source>
        <dbReference type="EMBL" id="AVB75662.1"/>
    </source>
</evidence>
<evidence type="ECO:0000256" key="1">
    <source>
        <dbReference type="ARBA" id="ARBA00022490"/>
    </source>
</evidence>
<accession>A0A2L1C8G1</accession>
<evidence type="ECO:0000259" key="5">
    <source>
        <dbReference type="Pfam" id="PF02601"/>
    </source>
</evidence>
<dbReference type="NCBIfam" id="TIGR00237">
    <property type="entry name" value="xseA"/>
    <property type="match status" value="1"/>
</dbReference>
<dbReference type="Pfam" id="PF13742">
    <property type="entry name" value="tRNA_anti_2"/>
    <property type="match status" value="1"/>
</dbReference>
<keyword evidence="1" id="KW-0963">Cytoplasm</keyword>
<gene>
    <name evidence="7" type="primary">xseA</name>
    <name evidence="8" type="ORF">HNP94_001079</name>
    <name evidence="9" type="ORF">HNP96_001045</name>
    <name evidence="7" type="ORF">MMJJ_02440</name>
</gene>
<dbReference type="AlphaFoldDB" id="A0A2L1C8G1"/>
<dbReference type="EC" id="3.1.11.6" evidence="7 8"/>
<dbReference type="InterPro" id="IPR020579">
    <property type="entry name" value="Exonuc_VII_lsu_C"/>
</dbReference>
<dbReference type="CDD" id="cd04489">
    <property type="entry name" value="ExoVII_LU_OBF"/>
    <property type="match status" value="1"/>
</dbReference>
<dbReference type="Proteomes" id="UP000590564">
    <property type="component" value="Unassembled WGS sequence"/>
</dbReference>
<evidence type="ECO:0000259" key="6">
    <source>
        <dbReference type="Pfam" id="PF13742"/>
    </source>
</evidence>
<evidence type="ECO:0000313" key="11">
    <source>
        <dbReference type="Proteomes" id="UP000567099"/>
    </source>
</evidence>
<keyword evidence="2" id="KW-0540">Nuclease</keyword>
<organism evidence="7 10">
    <name type="scientific">Methanococcus maripaludis</name>
    <name type="common">Methanococcus deltae</name>
    <dbReference type="NCBI Taxonomy" id="39152"/>
    <lineage>
        <taxon>Archaea</taxon>
        <taxon>Methanobacteriati</taxon>
        <taxon>Methanobacteriota</taxon>
        <taxon>Methanomada group</taxon>
        <taxon>Methanococci</taxon>
        <taxon>Methanococcales</taxon>
        <taxon>Methanococcaceae</taxon>
        <taxon>Methanococcus</taxon>
    </lineage>
</organism>
<dbReference type="GeneID" id="36101339"/>
<reference evidence="9 12" key="3">
    <citation type="submission" date="2020-08" db="EMBL/GenBank/DDBJ databases">
        <title>Genomic Encyclopedia of Type Strains, Phase IV (KMG-V): Genome sequencing to study the core and pangenomes of soil and plant-associated prokaryotes.</title>
        <authorList>
            <person name="Whitman W."/>
        </authorList>
    </citation>
    <scope>NUCLEOTIDE SEQUENCE [LARGE SCALE GENOMIC DNA]</scope>
    <source>
        <strain evidence="8 11">C13</strain>
        <strain evidence="9 12">D1</strain>
    </source>
</reference>
<dbReference type="GO" id="GO:0003676">
    <property type="term" value="F:nucleic acid binding"/>
    <property type="evidence" value="ECO:0007669"/>
    <property type="project" value="InterPro"/>
</dbReference>
<dbReference type="InterPro" id="IPR025824">
    <property type="entry name" value="OB-fold_nuc-bd_dom"/>
</dbReference>
<evidence type="ECO:0000313" key="9">
    <source>
        <dbReference type="EMBL" id="MBB6497004.1"/>
    </source>
</evidence>
<reference evidence="7" key="2">
    <citation type="submission" date="2018-02" db="EMBL/GenBank/DDBJ databases">
        <title>Complete genome sequence of the Methanococcus maripaludis type strain JJ (DSM 2067), a model for selenoprotein synthesis in Archaea.</title>
        <authorList>
            <person name="Poehlein A."/>
            <person name="Heym D."/>
            <person name="Quitzke V."/>
            <person name="Fersch J."/>
            <person name="Daniel R."/>
            <person name="Rother M."/>
        </authorList>
    </citation>
    <scope>NUCLEOTIDE SEQUENCE [LARGE SCALE GENOMIC DNA]</scope>
    <source>
        <strain evidence="7">DSM 2067</strain>
    </source>
</reference>
<dbReference type="GO" id="GO:0009318">
    <property type="term" value="C:exodeoxyribonuclease VII complex"/>
    <property type="evidence" value="ECO:0007669"/>
    <property type="project" value="InterPro"/>
</dbReference>
<dbReference type="Proteomes" id="UP000239462">
    <property type="component" value="Chromosome"/>
</dbReference>
<feature type="domain" description="Exonuclease VII large subunit C-terminal" evidence="5">
    <location>
        <begin position="132"/>
        <end position="348"/>
    </location>
</feature>
<evidence type="ECO:0000256" key="2">
    <source>
        <dbReference type="ARBA" id="ARBA00022722"/>
    </source>
</evidence>
<dbReference type="Proteomes" id="UP000567099">
    <property type="component" value="Unassembled WGS sequence"/>
</dbReference>
<keyword evidence="4" id="KW-0269">Exonuclease</keyword>
<evidence type="ECO:0000313" key="12">
    <source>
        <dbReference type="Proteomes" id="UP000590564"/>
    </source>
</evidence>
<sequence>MLQLTLESSFSNTLTVSELNSYVKSTLEEDFLLKRACIKGEISNCTLHKSGHVYFTLKDENSAIDCVMFKPYTKKLDFSPTEGMSVIIKGKVSLYTKTGKYQFYCNEMEKEGLGDLFIKFKKLKEKLESEGLFNEEYKQKIPKYLKNIGIITSPTGAAIRDIIKVTRNRNSSVNIIIYPAVVQGESAAKTVIAGISELNKLEKIDLIIIARGGGSMEDLWCFNNESLVRTIFESKKPVITGIGHETDFTISDFVSDLRAATPSNAAELAIYNEYELKSMINNLERMLKHKVKTEISNRSYELDILYSKIEKNSPKSKIEKQKVHVDKIRAQMNHEIKNKISYEVKRFEKSYSLLNAYNPLNVLNKGYSIIQDENEKIISSKSSLNLENDVKITLKDGIVEAHITLKE</sequence>
<dbReference type="RefSeq" id="WP_104837326.1">
    <property type="nucleotide sequence ID" value="NZ_CP026606.1"/>
</dbReference>
<dbReference type="EMBL" id="JACHED010000002">
    <property type="protein sequence ID" value="MBB6497004.1"/>
    <property type="molecule type" value="Genomic_DNA"/>
</dbReference>
<protein>
    <submittedName>
        <fullName evidence="7">Exodeoxyribonuclease 7 large subunit</fullName>
        <ecNumber evidence="7 8">3.1.11.6</ecNumber>
    </submittedName>
    <submittedName>
        <fullName evidence="8">Exodeoxyribonuclease VII large subunit</fullName>
    </submittedName>
</protein>
<evidence type="ECO:0000313" key="10">
    <source>
        <dbReference type="Proteomes" id="UP000239462"/>
    </source>
</evidence>
<feature type="domain" description="OB-fold nucleic acid binding" evidence="6">
    <location>
        <begin position="14"/>
        <end position="109"/>
    </location>
</feature>
<dbReference type="GO" id="GO:0008855">
    <property type="term" value="F:exodeoxyribonuclease VII activity"/>
    <property type="evidence" value="ECO:0007669"/>
    <property type="project" value="UniProtKB-EC"/>
</dbReference>
<dbReference type="EMBL" id="JACDUO010000001">
    <property type="protein sequence ID" value="MBA2864079.1"/>
    <property type="molecule type" value="Genomic_DNA"/>
</dbReference>
<dbReference type="PANTHER" id="PTHR30008">
    <property type="entry name" value="EXODEOXYRIBONUCLEASE 7 LARGE SUBUNIT"/>
    <property type="match status" value="1"/>
</dbReference>
<proteinExistence type="inferred from homology"/>
<evidence type="ECO:0000256" key="3">
    <source>
        <dbReference type="ARBA" id="ARBA00022801"/>
    </source>
</evidence>
<name>A0A2L1C8G1_METMI</name>
<dbReference type="InterPro" id="IPR003753">
    <property type="entry name" value="Exonuc_VII_L"/>
</dbReference>
<dbReference type="GO" id="GO:0006308">
    <property type="term" value="P:DNA catabolic process"/>
    <property type="evidence" value="ECO:0007669"/>
    <property type="project" value="InterPro"/>
</dbReference>
<dbReference type="Pfam" id="PF02601">
    <property type="entry name" value="Exonuc_VII_L"/>
    <property type="match status" value="1"/>
</dbReference>
<dbReference type="KEGG" id="mmad:MMJJ_02440"/>